<dbReference type="GO" id="GO:0007018">
    <property type="term" value="P:microtubule-based movement"/>
    <property type="evidence" value="ECO:0007669"/>
    <property type="project" value="InterPro"/>
</dbReference>
<dbReference type="GO" id="GO:0051959">
    <property type="term" value="F:dynein light intermediate chain binding"/>
    <property type="evidence" value="ECO:0007669"/>
    <property type="project" value="InterPro"/>
</dbReference>
<dbReference type="PANTHER" id="PTHR46961:SF5">
    <property type="entry name" value="DYNEIN AXONEMAL HEAVY CHAIN 1"/>
    <property type="match status" value="1"/>
</dbReference>
<evidence type="ECO:0000313" key="2">
    <source>
        <dbReference type="EnsemblMetazoa" id="XP_019772216.1"/>
    </source>
</evidence>
<evidence type="ECO:0000259" key="1">
    <source>
        <dbReference type="Pfam" id="PF17852"/>
    </source>
</evidence>
<dbReference type="InterPro" id="IPR041466">
    <property type="entry name" value="Dynein_AAA5_ext"/>
</dbReference>
<dbReference type="AlphaFoldDB" id="A0AAR5QGA2"/>
<dbReference type="EnsemblMetazoa" id="XM_019916657.1">
    <property type="protein sequence ID" value="XP_019772216.1"/>
    <property type="gene ID" value="LOC109545814"/>
</dbReference>
<reference evidence="3" key="1">
    <citation type="journal article" date="2013" name="Genome Biol.">
        <title>Draft genome of the mountain pine beetle, Dendroctonus ponderosae Hopkins, a major forest pest.</title>
        <authorList>
            <person name="Keeling C.I."/>
            <person name="Yuen M.M."/>
            <person name="Liao N.Y."/>
            <person name="Docking T.R."/>
            <person name="Chan S.K."/>
            <person name="Taylor G.A."/>
            <person name="Palmquist D.L."/>
            <person name="Jackman S.D."/>
            <person name="Nguyen A."/>
            <person name="Li M."/>
            <person name="Henderson H."/>
            <person name="Janes J.K."/>
            <person name="Zhao Y."/>
            <person name="Pandoh P."/>
            <person name="Moore R."/>
            <person name="Sperling F.A."/>
            <person name="Huber D.P."/>
            <person name="Birol I."/>
            <person name="Jones S.J."/>
            <person name="Bohlmann J."/>
        </authorList>
    </citation>
    <scope>NUCLEOTIDE SEQUENCE</scope>
</reference>
<dbReference type="GO" id="GO:0030286">
    <property type="term" value="C:dynein complex"/>
    <property type="evidence" value="ECO:0007669"/>
    <property type="project" value="InterPro"/>
</dbReference>
<dbReference type="GO" id="GO:0045505">
    <property type="term" value="F:dynein intermediate chain binding"/>
    <property type="evidence" value="ECO:0007669"/>
    <property type="project" value="InterPro"/>
</dbReference>
<dbReference type="InterPro" id="IPR027417">
    <property type="entry name" value="P-loop_NTPase"/>
</dbReference>
<evidence type="ECO:0000313" key="3">
    <source>
        <dbReference type="Proteomes" id="UP000019118"/>
    </source>
</evidence>
<name>A0AAR5QGA2_DENPD</name>
<dbReference type="InterPro" id="IPR026983">
    <property type="entry name" value="DHC"/>
</dbReference>
<proteinExistence type="predicted"/>
<feature type="domain" description="Dynein heavy chain AAA 5 extension" evidence="1">
    <location>
        <begin position="168"/>
        <end position="286"/>
    </location>
</feature>
<protein>
    <recommendedName>
        <fullName evidence="1">Dynein heavy chain AAA 5 extension domain-containing protein</fullName>
    </recommendedName>
</protein>
<organism evidence="2 3">
    <name type="scientific">Dendroctonus ponderosae</name>
    <name type="common">Mountain pine beetle</name>
    <dbReference type="NCBI Taxonomy" id="77166"/>
    <lineage>
        <taxon>Eukaryota</taxon>
        <taxon>Metazoa</taxon>
        <taxon>Ecdysozoa</taxon>
        <taxon>Arthropoda</taxon>
        <taxon>Hexapoda</taxon>
        <taxon>Insecta</taxon>
        <taxon>Pterygota</taxon>
        <taxon>Neoptera</taxon>
        <taxon>Endopterygota</taxon>
        <taxon>Coleoptera</taxon>
        <taxon>Polyphaga</taxon>
        <taxon>Cucujiformia</taxon>
        <taxon>Curculionidae</taxon>
        <taxon>Scolytinae</taxon>
        <taxon>Dendroctonus</taxon>
    </lineage>
</organism>
<dbReference type="Gene3D" id="1.10.472.130">
    <property type="match status" value="1"/>
</dbReference>
<dbReference type="Proteomes" id="UP000019118">
    <property type="component" value="Unassembled WGS sequence"/>
</dbReference>
<reference evidence="2" key="2">
    <citation type="submission" date="2024-08" db="UniProtKB">
        <authorList>
            <consortium name="EnsemblMetazoa"/>
        </authorList>
    </citation>
    <scope>IDENTIFICATION</scope>
</reference>
<dbReference type="Gene3D" id="3.40.50.300">
    <property type="entry name" value="P-loop containing nucleotide triphosphate hydrolases"/>
    <property type="match status" value="1"/>
</dbReference>
<dbReference type="Pfam" id="PF17852">
    <property type="entry name" value="Dynein_AAA_lid"/>
    <property type="match status" value="1"/>
</dbReference>
<accession>A0AAR5QGA2</accession>
<keyword evidence="3" id="KW-1185">Reference proteome</keyword>
<dbReference type="PANTHER" id="PTHR46961">
    <property type="entry name" value="DYNEIN HEAVY CHAIN 1, AXONEMAL-LIKE PROTEIN"/>
    <property type="match status" value="1"/>
</dbReference>
<sequence>CYETLKVAMTSLKGQPQPSGYPFQAVQTYVLNPKSITMGQLYGEFDLQTHEWTDGILPSLVRVGIKAPDKDKRWYVFDGPVDAVWIENMNTVLDDNKKLCLSSGEIIKLRDTMTMMFEVADLAVASPATVWDGLDYIWEPGVLGLNPFISCWLKRVPQLGQAYLDEFEALFAFYVLPAIELVRGKLKEILTSVDSALLMSFLRLMDFRLGPLSGRDNKPPPPAQFQALIPNLLVPWVVFNTIWSIGATCDNNGRILFDRFIRDRMLEGGHEPQFPEDGLCYDFNLHDGGFTDVTSDGEPAPPTWRGWMDNIADYKITGDMKYSDC</sequence>